<dbReference type="AlphaFoldDB" id="A0ABC8STP2"/>
<evidence type="ECO:0000313" key="2">
    <source>
        <dbReference type="Proteomes" id="UP001642360"/>
    </source>
</evidence>
<protein>
    <submittedName>
        <fullName evidence="1">Uncharacterized protein</fullName>
    </submittedName>
</protein>
<organism evidence="1 2">
    <name type="scientific">Ilex paraguariensis</name>
    <name type="common">yerba mate</name>
    <dbReference type="NCBI Taxonomy" id="185542"/>
    <lineage>
        <taxon>Eukaryota</taxon>
        <taxon>Viridiplantae</taxon>
        <taxon>Streptophyta</taxon>
        <taxon>Embryophyta</taxon>
        <taxon>Tracheophyta</taxon>
        <taxon>Spermatophyta</taxon>
        <taxon>Magnoliopsida</taxon>
        <taxon>eudicotyledons</taxon>
        <taxon>Gunneridae</taxon>
        <taxon>Pentapetalae</taxon>
        <taxon>asterids</taxon>
        <taxon>campanulids</taxon>
        <taxon>Aquifoliales</taxon>
        <taxon>Aquifoliaceae</taxon>
        <taxon>Ilex</taxon>
    </lineage>
</organism>
<dbReference type="Proteomes" id="UP001642360">
    <property type="component" value="Unassembled WGS sequence"/>
</dbReference>
<dbReference type="EMBL" id="CAUOFW020003328">
    <property type="protein sequence ID" value="CAK9159266.1"/>
    <property type="molecule type" value="Genomic_DNA"/>
</dbReference>
<sequence>MVLSLVEVWRVPVATRRPLFVGDVLIDAGAENSPLLPLNSGYLSTLSYRKMNELAGDISYSD</sequence>
<gene>
    <name evidence="1" type="ORF">ILEXP_LOCUS27961</name>
</gene>
<evidence type="ECO:0000313" key="1">
    <source>
        <dbReference type="EMBL" id="CAK9159266.1"/>
    </source>
</evidence>
<reference evidence="1 2" key="1">
    <citation type="submission" date="2024-02" db="EMBL/GenBank/DDBJ databases">
        <authorList>
            <person name="Vignale AGUSTIN F."/>
            <person name="Sosa J E."/>
            <person name="Modenutti C."/>
        </authorList>
    </citation>
    <scope>NUCLEOTIDE SEQUENCE [LARGE SCALE GENOMIC DNA]</scope>
</reference>
<proteinExistence type="predicted"/>
<accession>A0ABC8STP2</accession>
<comment type="caution">
    <text evidence="1">The sequence shown here is derived from an EMBL/GenBank/DDBJ whole genome shotgun (WGS) entry which is preliminary data.</text>
</comment>
<keyword evidence="2" id="KW-1185">Reference proteome</keyword>
<name>A0ABC8STP2_9AQUA</name>
<feature type="non-terminal residue" evidence="1">
    <location>
        <position position="62"/>
    </location>
</feature>